<sequence length="40" mass="4592">MARRASQLDLASGRFVKWRVAQLQPARRVPSLFITHDAQN</sequence>
<dbReference type="AlphaFoldDB" id="A0A392V6B8"/>
<proteinExistence type="predicted"/>
<feature type="non-terminal residue" evidence="1">
    <location>
        <position position="40"/>
    </location>
</feature>
<name>A0A392V6B8_9FABA</name>
<comment type="caution">
    <text evidence="1">The sequence shown here is derived from an EMBL/GenBank/DDBJ whole genome shotgun (WGS) entry which is preliminary data.</text>
</comment>
<keyword evidence="2" id="KW-1185">Reference proteome</keyword>
<evidence type="ECO:0000313" key="2">
    <source>
        <dbReference type="Proteomes" id="UP000265520"/>
    </source>
</evidence>
<protein>
    <submittedName>
        <fullName evidence="1">Uncharacterized protein</fullName>
    </submittedName>
</protein>
<organism evidence="1 2">
    <name type="scientific">Trifolium medium</name>
    <dbReference type="NCBI Taxonomy" id="97028"/>
    <lineage>
        <taxon>Eukaryota</taxon>
        <taxon>Viridiplantae</taxon>
        <taxon>Streptophyta</taxon>
        <taxon>Embryophyta</taxon>
        <taxon>Tracheophyta</taxon>
        <taxon>Spermatophyta</taxon>
        <taxon>Magnoliopsida</taxon>
        <taxon>eudicotyledons</taxon>
        <taxon>Gunneridae</taxon>
        <taxon>Pentapetalae</taxon>
        <taxon>rosids</taxon>
        <taxon>fabids</taxon>
        <taxon>Fabales</taxon>
        <taxon>Fabaceae</taxon>
        <taxon>Papilionoideae</taxon>
        <taxon>50 kb inversion clade</taxon>
        <taxon>NPAAA clade</taxon>
        <taxon>Hologalegina</taxon>
        <taxon>IRL clade</taxon>
        <taxon>Trifolieae</taxon>
        <taxon>Trifolium</taxon>
    </lineage>
</organism>
<dbReference type="Proteomes" id="UP000265520">
    <property type="component" value="Unassembled WGS sequence"/>
</dbReference>
<evidence type="ECO:0000313" key="1">
    <source>
        <dbReference type="EMBL" id="MCI82963.1"/>
    </source>
</evidence>
<dbReference type="EMBL" id="LXQA011055575">
    <property type="protein sequence ID" value="MCI82963.1"/>
    <property type="molecule type" value="Genomic_DNA"/>
</dbReference>
<accession>A0A392V6B8</accession>
<reference evidence="1 2" key="1">
    <citation type="journal article" date="2018" name="Front. Plant Sci.">
        <title>Red Clover (Trifolium pratense) and Zigzag Clover (T. medium) - A Picture of Genomic Similarities and Differences.</title>
        <authorList>
            <person name="Dluhosova J."/>
            <person name="Istvanek J."/>
            <person name="Nedelnik J."/>
            <person name="Repkova J."/>
        </authorList>
    </citation>
    <scope>NUCLEOTIDE SEQUENCE [LARGE SCALE GENOMIC DNA]</scope>
    <source>
        <strain evidence="2">cv. 10/8</strain>
        <tissue evidence="1">Leaf</tissue>
    </source>
</reference>